<organism evidence="3 4">
    <name type="scientific">Triparma laevis f. longispina</name>
    <dbReference type="NCBI Taxonomy" id="1714387"/>
    <lineage>
        <taxon>Eukaryota</taxon>
        <taxon>Sar</taxon>
        <taxon>Stramenopiles</taxon>
        <taxon>Ochrophyta</taxon>
        <taxon>Bolidophyceae</taxon>
        <taxon>Parmales</taxon>
        <taxon>Triparmaceae</taxon>
        <taxon>Triparma</taxon>
    </lineage>
</organism>
<evidence type="ECO:0000256" key="2">
    <source>
        <dbReference type="SAM" id="MobiDB-lite"/>
    </source>
</evidence>
<reference evidence="4" key="1">
    <citation type="journal article" date="2023" name="Commun. Biol.">
        <title>Genome analysis of Parmales, the sister group of diatoms, reveals the evolutionary specialization of diatoms from phago-mixotrophs to photoautotrophs.</title>
        <authorList>
            <person name="Ban H."/>
            <person name="Sato S."/>
            <person name="Yoshikawa S."/>
            <person name="Yamada K."/>
            <person name="Nakamura Y."/>
            <person name="Ichinomiya M."/>
            <person name="Sato N."/>
            <person name="Blanc-Mathieu R."/>
            <person name="Endo H."/>
            <person name="Kuwata A."/>
            <person name="Ogata H."/>
        </authorList>
    </citation>
    <scope>NUCLEOTIDE SEQUENCE [LARGE SCALE GENOMIC DNA]</scope>
    <source>
        <strain evidence="4">NIES 3700</strain>
    </source>
</reference>
<protein>
    <submittedName>
        <fullName evidence="3">Uncharacterized protein</fullName>
    </submittedName>
</protein>
<feature type="region of interest" description="Disordered" evidence="2">
    <location>
        <begin position="261"/>
        <end position="337"/>
    </location>
</feature>
<feature type="coiled-coil region" evidence="1">
    <location>
        <begin position="13"/>
        <end position="167"/>
    </location>
</feature>
<evidence type="ECO:0000313" key="3">
    <source>
        <dbReference type="EMBL" id="GMI16935.1"/>
    </source>
</evidence>
<keyword evidence="4" id="KW-1185">Reference proteome</keyword>
<feature type="compositionally biased region" description="Basic and acidic residues" evidence="2">
    <location>
        <begin position="281"/>
        <end position="313"/>
    </location>
</feature>
<sequence length="337" mass="39938">MLDEHKETTGDLTSQLEAAALLLEERTKELERRNTELEASRGDNVIFHKELMTGKEKITELNAKIDEKDREITHLNVSIERLQKTLNSDTTLEKGVKRLNLQIQDHRDRKADELEVMRELLKEQERERKKEREKNEEERRWMQNMWEDIQRNQVEQKREDLERSRRDEEWGKQIEKMEETRAMMMDETVRFDALKEEALEKDREATSLRAAAAELRAQAEVEKTQAKKMRDDGEKFKKQYKKKKELMTKLEKDAIEAWEHAKEDGKVERQRAKTNAQQILKDAEKEAERIKQTAAKKKDDEKKKGEENEKERGIVSPEPGAATKRRSGSFTPRKVRK</sequence>
<dbReference type="EMBL" id="BRXW01000270">
    <property type="protein sequence ID" value="GMI16935.1"/>
    <property type="molecule type" value="Genomic_DNA"/>
</dbReference>
<proteinExistence type="predicted"/>
<keyword evidence="1" id="KW-0175">Coiled coil</keyword>
<evidence type="ECO:0000256" key="1">
    <source>
        <dbReference type="SAM" id="Coils"/>
    </source>
</evidence>
<gene>
    <name evidence="3" type="ORF">TrLO_g7097</name>
</gene>
<feature type="compositionally biased region" description="Basic and acidic residues" evidence="2">
    <location>
        <begin position="261"/>
        <end position="271"/>
    </location>
</feature>
<comment type="caution">
    <text evidence="3">The sequence shown here is derived from an EMBL/GenBank/DDBJ whole genome shotgun (WGS) entry which is preliminary data.</text>
</comment>
<name>A0A9W7FRP9_9STRA</name>
<feature type="compositionally biased region" description="Basic residues" evidence="2">
    <location>
        <begin position="323"/>
        <end position="337"/>
    </location>
</feature>
<dbReference type="Proteomes" id="UP001165122">
    <property type="component" value="Unassembled WGS sequence"/>
</dbReference>
<evidence type="ECO:0000313" key="4">
    <source>
        <dbReference type="Proteomes" id="UP001165122"/>
    </source>
</evidence>
<dbReference type="AlphaFoldDB" id="A0A9W7FRP9"/>
<accession>A0A9W7FRP9</accession>